<reference evidence="4" key="1">
    <citation type="submission" date="2017-02" db="UniProtKB">
        <authorList>
            <consortium name="WormBaseParasite"/>
        </authorList>
    </citation>
    <scope>IDENTIFICATION</scope>
</reference>
<accession>A0A0N4ZX60</accession>
<dbReference type="InterPro" id="IPR057860">
    <property type="entry name" value="HEAT_RRP12_N"/>
</dbReference>
<protein>
    <submittedName>
        <fullName evidence="4">NUC173 domain-containing protein</fullName>
    </submittedName>
</protein>
<organism evidence="3 4">
    <name type="scientific">Parastrongyloides trichosuri</name>
    <name type="common">Possum-specific nematode worm</name>
    <dbReference type="NCBI Taxonomy" id="131310"/>
    <lineage>
        <taxon>Eukaryota</taxon>
        <taxon>Metazoa</taxon>
        <taxon>Ecdysozoa</taxon>
        <taxon>Nematoda</taxon>
        <taxon>Chromadorea</taxon>
        <taxon>Rhabditida</taxon>
        <taxon>Tylenchina</taxon>
        <taxon>Panagrolaimomorpha</taxon>
        <taxon>Strongyloidoidea</taxon>
        <taxon>Strongyloididae</taxon>
        <taxon>Parastrongyloides</taxon>
    </lineage>
</organism>
<evidence type="ECO:0000259" key="2">
    <source>
        <dbReference type="Pfam" id="PF25772"/>
    </source>
</evidence>
<feature type="domain" description="RRP12 N-terminal HEAT" evidence="2">
    <location>
        <begin position="55"/>
        <end position="221"/>
    </location>
</feature>
<dbReference type="PANTHER" id="PTHR48287:SF1">
    <property type="entry name" value="ARM REPEAT SUPERFAMILY PROTEIN"/>
    <property type="match status" value="1"/>
</dbReference>
<sequence>MASIKGAKQRMDDGRSIGKHSTYSAYTSCTNMTLNNGIMSFSDLGDEVQIEIASITNAYTELIKEKGEEEKPINYFYIHLNSLDMLTLENSTNFRANLTILLILMRQVGETPLRRNFEKINGFLMKLMDVNQIVQTKHYSKLVIDCLIKLYSAQLPLLWISRNSHIFISRMLSFAVLADVKLSRSTSICLQDLLRNICESKKSVSEKLLTEIFGFASAVIEKVTESRSAETLMSLEKIFNDLYKFAPSGCVGSIVTSLANIISGENEAVEKYALWMLESIFISELKPEEFQEEPLSQLIIFLNSKCLNIVSRDLKLTFAKTIHRILKTSIKLFPSLGKNDLVCGTFKTFWKLGFKIDSHTIQSLVGYSTDLAQLYCGNVSEVDKLFHEIFVPLQSGQINESDVSVVFWKAAVIGFCKYLEQSKIFIDACQSMLIYASQENTIIAEKSQDLLFTSIEYGGFNAVAKHLELYIDLKYEGQPIHLQNAYLLKAYCTSKIPASIQIYLDLFLMQIKSIYEKATESSNEHAKTYFKLLHHIIELLEHIVKNSTDFVSTWPTVVQVIVEGSTNMIEMRKAFLRVLRNGITYIKGNTDKEDVVNVFKKTTGLFLPILLHAYTTKIIRTSTNAIEDLSKDFVLDIMMDCTEFLSPRAANGIFNTAVKRYDEIVEDSNEANVYINLLRFVVMFADVSLMEEIFNFCKLVYTGQKGCGDKVHVMRVFGKIYEKYADPSFKSFFENVAWTPEQLIADANFMNIEDKQTICRNYILLKIISTQPDYNSLHGMFFLCRAPLLRSLCKNNNKRFKERTVHDLAEIWSLLSQMAKKENIDYETNLSNYVDVIVTAINDSYHLVDEKQANDLREGAYTELVNFCTRSYEHFNFEFWNKLTNFISNARIYEETKSSIICLQLKVVKFLVKSIPQEMYMDNRTILLSLLPHFIKNMESNVIKSHVRMVISEYLNICEEELVLEAIKNKSLETFVHNVVKDKRRRQGKSLYGDEDDEYEGSIHSKMTTKTAKTGKSKIDEDDDEVNDLLSVFGGNKDIGKSRNVKESGYCIRENENTDILDLLDGEKVAKNIIIPPKKKKQQSKINDDFEKLTFSKNKEGRLVIKDLESEYKRKIGSKRQAEDVEMDSASDNEEKEESKTVSKKKAKRMINASKRVR</sequence>
<dbReference type="WBParaSite" id="PTRK_0001327400.1">
    <property type="protein sequence ID" value="PTRK_0001327400.1"/>
    <property type="gene ID" value="PTRK_0001327400"/>
</dbReference>
<dbReference type="STRING" id="131310.A0A0N4ZX60"/>
<dbReference type="Pfam" id="PF25772">
    <property type="entry name" value="HEAT_RRP12_N"/>
    <property type="match status" value="1"/>
</dbReference>
<dbReference type="InterPro" id="IPR052087">
    <property type="entry name" value="RRP12"/>
</dbReference>
<feature type="region of interest" description="Disordered" evidence="1">
    <location>
        <begin position="1116"/>
        <end position="1158"/>
    </location>
</feature>
<evidence type="ECO:0000256" key="1">
    <source>
        <dbReference type="SAM" id="MobiDB-lite"/>
    </source>
</evidence>
<keyword evidence="3" id="KW-1185">Reference proteome</keyword>
<evidence type="ECO:0000313" key="3">
    <source>
        <dbReference type="Proteomes" id="UP000038045"/>
    </source>
</evidence>
<feature type="compositionally biased region" description="Basic residues" evidence="1">
    <location>
        <begin position="1142"/>
        <end position="1158"/>
    </location>
</feature>
<proteinExistence type="predicted"/>
<evidence type="ECO:0000313" key="4">
    <source>
        <dbReference type="WBParaSite" id="PTRK_0001327400.1"/>
    </source>
</evidence>
<dbReference type="AlphaFoldDB" id="A0A0N4ZX60"/>
<dbReference type="InterPro" id="IPR016024">
    <property type="entry name" value="ARM-type_fold"/>
</dbReference>
<name>A0A0N4ZX60_PARTI</name>
<dbReference type="Proteomes" id="UP000038045">
    <property type="component" value="Unplaced"/>
</dbReference>
<dbReference type="PANTHER" id="PTHR48287">
    <property type="entry name" value="ARM REPEAT SUPERFAMILY PROTEIN"/>
    <property type="match status" value="1"/>
</dbReference>
<dbReference type="SUPFAM" id="SSF48371">
    <property type="entry name" value="ARM repeat"/>
    <property type="match status" value="1"/>
</dbReference>
<feature type="compositionally biased region" description="Acidic residues" evidence="1">
    <location>
        <begin position="1124"/>
        <end position="1136"/>
    </location>
</feature>